<evidence type="ECO:0000259" key="2">
    <source>
        <dbReference type="Pfam" id="PF00535"/>
    </source>
</evidence>
<name>A0A7X2IKD0_9BURK</name>
<dbReference type="Gene3D" id="3.90.550.10">
    <property type="entry name" value="Spore Coat Polysaccharide Biosynthesis Protein SpsA, Chain A"/>
    <property type="match status" value="1"/>
</dbReference>
<dbReference type="Proteomes" id="UP000446768">
    <property type="component" value="Unassembled WGS sequence"/>
</dbReference>
<accession>A0A7X2IKD0</accession>
<evidence type="ECO:0000256" key="1">
    <source>
        <dbReference type="SAM" id="MobiDB-lite"/>
    </source>
</evidence>
<gene>
    <name evidence="3" type="ORF">GJ700_06685</name>
</gene>
<dbReference type="EMBL" id="WKJJ01000003">
    <property type="protein sequence ID" value="MRV71405.1"/>
    <property type="molecule type" value="Genomic_DNA"/>
</dbReference>
<organism evidence="3 4">
    <name type="scientific">Pseudoduganella rivuli</name>
    <dbReference type="NCBI Taxonomy" id="2666085"/>
    <lineage>
        <taxon>Bacteria</taxon>
        <taxon>Pseudomonadati</taxon>
        <taxon>Pseudomonadota</taxon>
        <taxon>Betaproteobacteria</taxon>
        <taxon>Burkholderiales</taxon>
        <taxon>Oxalobacteraceae</taxon>
        <taxon>Telluria group</taxon>
        <taxon>Pseudoduganella</taxon>
    </lineage>
</organism>
<proteinExistence type="predicted"/>
<feature type="domain" description="Glycosyltransferase 2-like" evidence="2">
    <location>
        <begin position="520"/>
        <end position="692"/>
    </location>
</feature>
<feature type="region of interest" description="Disordered" evidence="1">
    <location>
        <begin position="1"/>
        <end position="20"/>
    </location>
</feature>
<dbReference type="SUPFAM" id="SSF53448">
    <property type="entry name" value="Nucleotide-diphospho-sugar transferases"/>
    <property type="match status" value="1"/>
</dbReference>
<dbReference type="PANTHER" id="PTHR43179:SF7">
    <property type="entry name" value="RHAMNOSYLTRANSFERASE WBBL"/>
    <property type="match status" value="1"/>
</dbReference>
<evidence type="ECO:0000313" key="4">
    <source>
        <dbReference type="Proteomes" id="UP000446768"/>
    </source>
</evidence>
<protein>
    <submittedName>
        <fullName evidence="3">Glycosyltransferase</fullName>
    </submittedName>
</protein>
<keyword evidence="3" id="KW-0808">Transferase</keyword>
<sequence>MKMETLPAPRKTRAKAVKAAPGSDKRWTGALEGMHRGLVYGWVLDIKQPEQRVVLEVLRDGDAIGTVTADIARGDLADTFASVLPAGTVTDVCHGFIADLGIIKPGHQGVVTMRIANTDALLPGHVELASSTKPPVAARSAVFSDGALRLHGWAIDNRDERRKVTVRAYEGEQLLAETLADITHPATRAYEVNDHGFILNLPIKLGDGLSHTVRVVDDRGNQLNGSPLTVCCYAQGVKALLPDDTGVLGSAIDGYERVLPRSLAMHHYREWHAQFETPGSVPPLPDALAALKVGILVHGGQQGDQAAAARTLASLQQQSHPLTHVFALEPGVPDQQRALHAMLQAALIARCDIIACVRNGDTLAPHAVTAALHGFADAATQLVYTDSERAGRPWFKPAWNPEYALASDYPLDLVFARAPAVAALPVETRANAALLVWSLLAAQWEAAQQTVVHVPRVLLQSDTPLSAQEQQQRYEAATTVLGQVDTKAALQPLAGPGDAGFIPRRIVRALGKRDRQRSVSLIIPTRDHVELLERCISTIQQHTKWENLEIIVIDNDSALPKTKAYFRKISKQGVRILPAPGPFNFATLNNAAVDAATGEIVGLINNDIEAMHDGWLEEIVSHLLQPGVGAVGAKLLWPNGMVQHGGVLMGVGNVAGHFGNRLAERDWGDHGRNQLLQQVSGVTAACLFLRKSDYLAVGGMNGVAFPVAFNDVDLCLKLRTAGKSIIWTPYATMLHAESASRGTDDSPQKSLRAQREIDQLRTSWGYLLQHDPAYHPSLNLDAYSHAFGGLALPPRDRAPRQAGFPVQVQDSVL</sequence>
<dbReference type="InterPro" id="IPR001173">
    <property type="entry name" value="Glyco_trans_2-like"/>
</dbReference>
<evidence type="ECO:0000313" key="3">
    <source>
        <dbReference type="EMBL" id="MRV71405.1"/>
    </source>
</evidence>
<dbReference type="AlphaFoldDB" id="A0A7X2IKD0"/>
<dbReference type="PANTHER" id="PTHR43179">
    <property type="entry name" value="RHAMNOSYLTRANSFERASE WBBL"/>
    <property type="match status" value="1"/>
</dbReference>
<reference evidence="3 4" key="1">
    <citation type="submission" date="2019-11" db="EMBL/GenBank/DDBJ databases">
        <title>Novel species isolated from a subtropical stream in China.</title>
        <authorList>
            <person name="Lu H."/>
        </authorList>
    </citation>
    <scope>NUCLEOTIDE SEQUENCE [LARGE SCALE GENOMIC DNA]</scope>
    <source>
        <strain evidence="3 4">FT92W</strain>
    </source>
</reference>
<keyword evidence="4" id="KW-1185">Reference proteome</keyword>
<dbReference type="InterPro" id="IPR029044">
    <property type="entry name" value="Nucleotide-diphossugar_trans"/>
</dbReference>
<comment type="caution">
    <text evidence="3">The sequence shown here is derived from an EMBL/GenBank/DDBJ whole genome shotgun (WGS) entry which is preliminary data.</text>
</comment>
<dbReference type="GO" id="GO:0016740">
    <property type="term" value="F:transferase activity"/>
    <property type="evidence" value="ECO:0007669"/>
    <property type="project" value="UniProtKB-KW"/>
</dbReference>
<dbReference type="Pfam" id="PF00535">
    <property type="entry name" value="Glycos_transf_2"/>
    <property type="match status" value="1"/>
</dbReference>